<evidence type="ECO:0000313" key="3">
    <source>
        <dbReference type="Proteomes" id="UP001239994"/>
    </source>
</evidence>
<accession>A0AAD8YPV2</accession>
<reference evidence="2" key="1">
    <citation type="submission" date="2023-03" db="EMBL/GenBank/DDBJ databases">
        <title>Electrophorus voltai genome.</title>
        <authorList>
            <person name="Bian C."/>
        </authorList>
    </citation>
    <scope>NUCLEOTIDE SEQUENCE</scope>
    <source>
        <strain evidence="2">CB-2022</strain>
        <tissue evidence="2">Muscle</tissue>
    </source>
</reference>
<protein>
    <recommendedName>
        <fullName evidence="1">Reverse transcriptase/retrotransposon-derived protein RNase H-like domain-containing protein</fullName>
    </recommendedName>
</protein>
<feature type="domain" description="Reverse transcriptase/retrotransposon-derived protein RNase H-like" evidence="1">
    <location>
        <begin position="124"/>
        <end position="219"/>
    </location>
</feature>
<evidence type="ECO:0000313" key="2">
    <source>
        <dbReference type="EMBL" id="KAK1785170.1"/>
    </source>
</evidence>
<gene>
    <name evidence="2" type="ORF">P4O66_018584</name>
</gene>
<dbReference type="Proteomes" id="UP001239994">
    <property type="component" value="Unassembled WGS sequence"/>
</dbReference>
<dbReference type="PANTHER" id="PTHR34072">
    <property type="entry name" value="ENZYMATIC POLYPROTEIN-RELATED"/>
    <property type="match status" value="1"/>
</dbReference>
<dbReference type="EMBL" id="JAROKS010000026">
    <property type="protein sequence ID" value="KAK1785170.1"/>
    <property type="molecule type" value="Genomic_DNA"/>
</dbReference>
<sequence length="220" mass="24825">NWRRQFHRGLPQEVPAFGQVEASVEPMQLGVAGMRGKPENRGRHHNSAYINEVLREVLGRSVVAYIDNILIYSSSLDQHVHDIWAVRCTLLQEVQTREVFIKSFSTLARPLTDLLCGMSKRIRWNSGAEKSFTELKVTFSTAPVLQQLDPEKPFVVEVDASDVGIGAVLSEHKGEAGQLKPIAYFSKKLSPAERNCHVGDYKLLAMKLAFEEWKHWLEGA</sequence>
<keyword evidence="3" id="KW-1185">Reference proteome</keyword>
<name>A0AAD8YPV2_9TELE</name>
<dbReference type="InterPro" id="IPR041577">
    <property type="entry name" value="RT_RNaseH_2"/>
</dbReference>
<proteinExistence type="predicted"/>
<evidence type="ECO:0000259" key="1">
    <source>
        <dbReference type="Pfam" id="PF17919"/>
    </source>
</evidence>
<dbReference type="InterPro" id="IPR043128">
    <property type="entry name" value="Rev_trsase/Diguanyl_cyclase"/>
</dbReference>
<dbReference type="AlphaFoldDB" id="A0AAD8YPV2"/>
<feature type="non-terminal residue" evidence="2">
    <location>
        <position position="1"/>
    </location>
</feature>
<comment type="caution">
    <text evidence="2">The sequence shown here is derived from an EMBL/GenBank/DDBJ whole genome shotgun (WGS) entry which is preliminary data.</text>
</comment>
<dbReference type="Pfam" id="PF17919">
    <property type="entry name" value="RT_RNaseH_2"/>
    <property type="match status" value="1"/>
</dbReference>
<dbReference type="Gene3D" id="3.30.70.270">
    <property type="match status" value="2"/>
</dbReference>
<dbReference type="SUPFAM" id="SSF56672">
    <property type="entry name" value="DNA/RNA polymerases"/>
    <property type="match status" value="1"/>
</dbReference>
<organism evidence="2 3">
    <name type="scientific">Electrophorus voltai</name>
    <dbReference type="NCBI Taxonomy" id="2609070"/>
    <lineage>
        <taxon>Eukaryota</taxon>
        <taxon>Metazoa</taxon>
        <taxon>Chordata</taxon>
        <taxon>Craniata</taxon>
        <taxon>Vertebrata</taxon>
        <taxon>Euteleostomi</taxon>
        <taxon>Actinopterygii</taxon>
        <taxon>Neopterygii</taxon>
        <taxon>Teleostei</taxon>
        <taxon>Ostariophysi</taxon>
        <taxon>Gymnotiformes</taxon>
        <taxon>Gymnotoidei</taxon>
        <taxon>Gymnotidae</taxon>
        <taxon>Electrophorus</taxon>
    </lineage>
</organism>
<dbReference type="InterPro" id="IPR043502">
    <property type="entry name" value="DNA/RNA_pol_sf"/>
</dbReference>
<dbReference type="PANTHER" id="PTHR34072:SF42">
    <property type="entry name" value="INTEGRASE CATALYTIC DOMAIN-CONTAINING PROTEIN"/>
    <property type="match status" value="1"/>
</dbReference>